<evidence type="ECO:0000313" key="3">
    <source>
        <dbReference type="Proteomes" id="UP000030694"/>
    </source>
</evidence>
<reference evidence="2 3" key="1">
    <citation type="submission" date="2013-02" db="EMBL/GenBank/DDBJ databases">
        <title>The Genome Annotation of Plasmodium falciparum CAMP/Malaysia.</title>
        <authorList>
            <consortium name="The Broad Institute Genome Sequencing Platform"/>
            <consortium name="The Broad Institute Genome Sequencing Center for Infectious Disease"/>
            <person name="Neafsey D."/>
            <person name="Hoffman S."/>
            <person name="Volkman S."/>
            <person name="Rosenthal P."/>
            <person name="Walker B."/>
            <person name="Young S.K."/>
            <person name="Zeng Q."/>
            <person name="Gargeya S."/>
            <person name="Fitzgerald M."/>
            <person name="Haas B."/>
            <person name="Abouelleil A."/>
            <person name="Allen A.W."/>
            <person name="Alvarado L."/>
            <person name="Arachchi H.M."/>
            <person name="Berlin A.M."/>
            <person name="Chapman S.B."/>
            <person name="Gainer-Dewar J."/>
            <person name="Goldberg J."/>
            <person name="Griggs A."/>
            <person name="Gujja S."/>
            <person name="Hansen M."/>
            <person name="Howarth C."/>
            <person name="Imamovic A."/>
            <person name="Ireland A."/>
            <person name="Larimer J."/>
            <person name="McCowan C."/>
            <person name="Murphy C."/>
            <person name="Pearson M."/>
            <person name="Poon T.W."/>
            <person name="Priest M."/>
            <person name="Roberts A."/>
            <person name="Saif S."/>
            <person name="Shea T."/>
            <person name="Sisk P."/>
            <person name="Sykes S."/>
            <person name="Wortman J."/>
            <person name="Nusbaum C."/>
            <person name="Birren B."/>
        </authorList>
    </citation>
    <scope>NUCLEOTIDE SEQUENCE [LARGE SCALE GENOMIC DNA]</scope>
    <source>
        <strain evidence="2 3">CAMP/Malaysia</strain>
    </source>
</reference>
<proteinExistence type="predicted"/>
<evidence type="ECO:0000313" key="2">
    <source>
        <dbReference type="EMBL" id="ETW60676.1"/>
    </source>
</evidence>
<accession>A0A024X786</accession>
<dbReference type="OMA" id="DINHCDI"/>
<dbReference type="Proteomes" id="UP000030694">
    <property type="component" value="Unassembled WGS sequence"/>
</dbReference>
<evidence type="ECO:0000256" key="1">
    <source>
        <dbReference type="SAM" id="MobiDB-lite"/>
    </source>
</evidence>
<feature type="compositionally biased region" description="Low complexity" evidence="1">
    <location>
        <begin position="343"/>
        <end position="431"/>
    </location>
</feature>
<dbReference type="EMBL" id="KI927523">
    <property type="protein sequence ID" value="ETW60676.1"/>
    <property type="molecule type" value="Genomic_DNA"/>
</dbReference>
<gene>
    <name evidence="2" type="ORF">PFMC_03376</name>
</gene>
<organism evidence="2 3">
    <name type="scientific">Plasmodium falciparum (isolate Camp / Malaysia)</name>
    <dbReference type="NCBI Taxonomy" id="5835"/>
    <lineage>
        <taxon>Eukaryota</taxon>
        <taxon>Sar</taxon>
        <taxon>Alveolata</taxon>
        <taxon>Apicomplexa</taxon>
        <taxon>Aconoidasida</taxon>
        <taxon>Haemosporida</taxon>
        <taxon>Plasmodiidae</taxon>
        <taxon>Plasmodium</taxon>
        <taxon>Plasmodium (Laverania)</taxon>
    </lineage>
</organism>
<sequence length="628" mass="75735">MRGLKKIGCFLFENSTLPTINTFIILDIILRILKIRGNKKKREKTKKNYKKKKLKRALLLTNKTLIDLFPPDFDFILNFLNNSLDRKDKDNDKDNDNNNDNHIDNNNDNNNENIWTVNKIKNYKNLYRNFKDDKKYNIKNNNQNEEKNSLYINNNHICDDIYNQHIYNLKNEKQTNDTFDDNLHITIEMLKDILNFIHIKYIDKENYLINLLYKLNQNKKYNIIVINISFFFIKDDKKIKIFLDYILSSAYKNVTKELTMKNKDKNNYDHKNEFLSNSNNIIYSNIEAEMCDRPFYKNILNIYFHYSYFINFFEYLNSVSHLSLTSHNIKTIKKKKKKKKKTNNNNDNDNNNNNYDDNDNNNNNYDNNYNNNNNYDNNYNNNNNYDNNYNNNNNYDNNYNNNNNYDNNYNNNNNYDNNYNNNNNYDNNYNNISQSSNKCNIISYHHHNQKDDQINNFVEKKNKRSYFTYLLNQNHSANLHSTHTTHDKKKIKLEQEEKYEYNEYNENNNNMNDHNQNISSYNNIFQSNNIPNNNELSNLISPQQKEENILSNQLKSHKQIDVTEIHIEDESTKGCLSMHSIKLKKNKNKIRTKLYLFDMIPKSNIYKKMYMDIILMNFNHLYVISRNI</sequence>
<feature type="region of interest" description="Disordered" evidence="1">
    <location>
        <begin position="331"/>
        <end position="432"/>
    </location>
</feature>
<dbReference type="OrthoDB" id="372575at2759"/>
<protein>
    <submittedName>
        <fullName evidence="2">Uncharacterized protein</fullName>
    </submittedName>
</protein>
<feature type="region of interest" description="Disordered" evidence="1">
    <location>
        <begin position="87"/>
        <end position="111"/>
    </location>
</feature>
<feature type="compositionally biased region" description="Basic residues" evidence="1">
    <location>
        <begin position="331"/>
        <end position="342"/>
    </location>
</feature>
<name>A0A024X786_PLAFC</name>
<feature type="compositionally biased region" description="Basic and acidic residues" evidence="1">
    <location>
        <begin position="87"/>
        <end position="105"/>
    </location>
</feature>
<reference evidence="2 3" key="2">
    <citation type="submission" date="2013-02" db="EMBL/GenBank/DDBJ databases">
        <title>The Genome Sequence of Plasmodium falciparum CAMP/Malaysia.</title>
        <authorList>
            <consortium name="The Broad Institute Genome Sequencing Platform"/>
            <consortium name="The Broad Institute Genome Sequencing Center for Infectious Disease"/>
            <person name="Neafsey D."/>
            <person name="Cheeseman I."/>
            <person name="Volkman S."/>
            <person name="Adams J."/>
            <person name="Walker B."/>
            <person name="Young S.K."/>
            <person name="Zeng Q."/>
            <person name="Gargeya S."/>
            <person name="Fitzgerald M."/>
            <person name="Haas B."/>
            <person name="Abouelleil A."/>
            <person name="Alvarado L."/>
            <person name="Arachchi H.M."/>
            <person name="Berlin A.M."/>
            <person name="Chapman S.B."/>
            <person name="Dewar J."/>
            <person name="Goldberg J."/>
            <person name="Griggs A."/>
            <person name="Gujja S."/>
            <person name="Hansen M."/>
            <person name="Howarth C."/>
            <person name="Imamovic A."/>
            <person name="Larimer J."/>
            <person name="McCowan C."/>
            <person name="Murphy C."/>
            <person name="Neiman D."/>
            <person name="Pearson M."/>
            <person name="Priest M."/>
            <person name="Roberts A."/>
            <person name="Saif S."/>
            <person name="Shea T."/>
            <person name="Sisk P."/>
            <person name="Sykes S."/>
            <person name="Wortman J."/>
            <person name="Nusbaum C."/>
            <person name="Birren B."/>
        </authorList>
    </citation>
    <scope>NUCLEOTIDE SEQUENCE [LARGE SCALE GENOMIC DNA]</scope>
    <source>
        <strain evidence="2 3">CAMP/Malaysia</strain>
    </source>
</reference>
<dbReference type="AlphaFoldDB" id="A0A024X786"/>